<evidence type="ECO:0000256" key="2">
    <source>
        <dbReference type="ARBA" id="ARBA00023295"/>
    </source>
</evidence>
<dbReference type="InterPro" id="IPR013529">
    <property type="entry name" value="Glyco_hydro_42_N"/>
</dbReference>
<protein>
    <submittedName>
        <fullName evidence="5">Agarase</fullName>
    </submittedName>
</protein>
<dbReference type="Proteomes" id="UP000270856">
    <property type="component" value="Unassembled WGS sequence"/>
</dbReference>
<keyword evidence="6" id="KW-1185">Reference proteome</keyword>
<dbReference type="SUPFAM" id="SSF51445">
    <property type="entry name" value="(Trans)glycosidases"/>
    <property type="match status" value="1"/>
</dbReference>
<sequence>MIKTTTFYTNLRPLFLTFTLSFILLLSCNKTSKPMTHKIWGYNSEIILDDFENTTINESLNTFKSKVELDSKEATRGKQSLKVFFKGDEKESGFVIAPKTPWSIDPNKKYCLVYDAKSLNGESSFITVEVENDKGQSTRRIVNIHPNEFNSYFFEITTQKEDIESGLRDTPPAWKTDAIHMKISGLLYQIDFSKVAKVSFYRSQGLKDKTVLIDNIRLVESPERDPNFLKGIVDKFGQNAKREFPIKVHSDEELKAIADEELKSLAEYTLMPDRSQYGGWKDGPKLKATGYFRKEKYNGKWALVDPEGYLFFSIGLANVRMANSTTYTGIDYTDEKIKYRDPEDVTPEDSKGIVEVPLEIMKTGYVANKLRNDMFLELPSYDSPLAKHYSYRKESHIGPIQHGQTYSFYRANLERRYGNSFFEKWVEVTEIRMRNWGFTSFGNWIDPAFYHRNQLPYFANGWIIGDFQKVYSGQDYWGPMPDPFDPEFERRAKKSIDVVAKEVNDNPWCVGVFIDNERSWGSEASVNTHYGLVLDGLSKDMNSFLKQKFMTILKSKYKSIADLNKSWETNITSWEELEKGVDYKKHENFSVGMLADFSVLLETFATKYFKVVHDALEKAMPNHMYLGCRFAVWGITPEVRKSAAKFVDVFSYNYYKEGIGKKYWKFLEEIDMPTLIGEYHMGASDSGLFHSGLVHAANQEDRANMWADYALSTIDNPYLVGAHWFQYLDSPITGRAHDGENYNVGFVSTTDIPYPEMIKKAKEINSNLYTRRFGNIKTEEK</sequence>
<evidence type="ECO:0000259" key="4">
    <source>
        <dbReference type="Pfam" id="PF17992"/>
    </source>
</evidence>
<dbReference type="InterPro" id="IPR040669">
    <property type="entry name" value="Agarase_CBM"/>
</dbReference>
<keyword evidence="2" id="KW-0326">Glycosidase</keyword>
<comment type="caution">
    <text evidence="5">The sequence shown here is derived from an EMBL/GenBank/DDBJ whole genome shotgun (WGS) entry which is preliminary data.</text>
</comment>
<dbReference type="SMR" id="A0A3N4P3C9"/>
<gene>
    <name evidence="5" type="ORF">EGM88_04370</name>
</gene>
<evidence type="ECO:0000256" key="1">
    <source>
        <dbReference type="ARBA" id="ARBA00022801"/>
    </source>
</evidence>
<dbReference type="Gene3D" id="2.60.120.430">
    <property type="entry name" value="Galactose-binding lectin"/>
    <property type="match status" value="1"/>
</dbReference>
<organism evidence="5 6">
    <name type="scientific">Aureibaculum marinum</name>
    <dbReference type="NCBI Taxonomy" id="2487930"/>
    <lineage>
        <taxon>Bacteria</taxon>
        <taxon>Pseudomonadati</taxon>
        <taxon>Bacteroidota</taxon>
        <taxon>Flavobacteriia</taxon>
        <taxon>Flavobacteriales</taxon>
        <taxon>Flavobacteriaceae</taxon>
        <taxon>Aureibaculum</taxon>
    </lineage>
</organism>
<evidence type="ECO:0000313" key="5">
    <source>
        <dbReference type="EMBL" id="RPD99090.1"/>
    </source>
</evidence>
<dbReference type="Gene3D" id="3.20.20.80">
    <property type="entry name" value="Glycosidases"/>
    <property type="match status" value="1"/>
</dbReference>
<feature type="domain" description="Glycoside hydrolase family 42 N-terminal" evidence="3">
    <location>
        <begin position="486"/>
        <end position="657"/>
    </location>
</feature>
<feature type="domain" description="Agarase CBM-like" evidence="4">
    <location>
        <begin position="50"/>
        <end position="229"/>
    </location>
</feature>
<dbReference type="PROSITE" id="PS51257">
    <property type="entry name" value="PROKAR_LIPOPROTEIN"/>
    <property type="match status" value="1"/>
</dbReference>
<keyword evidence="1" id="KW-0378">Hydrolase</keyword>
<evidence type="ECO:0000259" key="3">
    <source>
        <dbReference type="Pfam" id="PF02449"/>
    </source>
</evidence>
<evidence type="ECO:0000313" key="6">
    <source>
        <dbReference type="Proteomes" id="UP000270856"/>
    </source>
</evidence>
<dbReference type="OrthoDB" id="9760450at2"/>
<reference evidence="5 6" key="1">
    <citation type="submission" date="2018-11" db="EMBL/GenBank/DDBJ databases">
        <title>Aureibaculum marinum gen. nov., sp. nov., a member of the family Flavobacteriaceae isolated from the Bohai Sea.</title>
        <authorList>
            <person name="Ji X."/>
        </authorList>
    </citation>
    <scope>NUCLEOTIDE SEQUENCE [LARGE SCALE GENOMIC DNA]</scope>
    <source>
        <strain evidence="5 6">BH-SD17</strain>
    </source>
</reference>
<dbReference type="AlphaFoldDB" id="A0A3N4P3C9"/>
<dbReference type="Pfam" id="PF02449">
    <property type="entry name" value="Glyco_hydro_42"/>
    <property type="match status" value="1"/>
</dbReference>
<proteinExistence type="predicted"/>
<accession>A0A3N4P3C9</accession>
<dbReference type="EMBL" id="RPFJ01000005">
    <property type="protein sequence ID" value="RPD99090.1"/>
    <property type="molecule type" value="Genomic_DNA"/>
</dbReference>
<dbReference type="GO" id="GO:0004565">
    <property type="term" value="F:beta-galactosidase activity"/>
    <property type="evidence" value="ECO:0007669"/>
    <property type="project" value="InterPro"/>
</dbReference>
<dbReference type="InterPro" id="IPR017853">
    <property type="entry name" value="GH"/>
</dbReference>
<dbReference type="GO" id="GO:0005975">
    <property type="term" value="P:carbohydrate metabolic process"/>
    <property type="evidence" value="ECO:0007669"/>
    <property type="project" value="InterPro"/>
</dbReference>
<dbReference type="GO" id="GO:0009341">
    <property type="term" value="C:beta-galactosidase complex"/>
    <property type="evidence" value="ECO:0007669"/>
    <property type="project" value="InterPro"/>
</dbReference>
<name>A0A3N4P3C9_9FLAO</name>
<dbReference type="Pfam" id="PF17992">
    <property type="entry name" value="Agarase_CBM"/>
    <property type="match status" value="1"/>
</dbReference>